<keyword evidence="2" id="KW-1185">Reference proteome</keyword>
<organism evidence="1 2">
    <name type="scientific">Solea senegalensis</name>
    <name type="common">Senegalese sole</name>
    <dbReference type="NCBI Taxonomy" id="28829"/>
    <lineage>
        <taxon>Eukaryota</taxon>
        <taxon>Metazoa</taxon>
        <taxon>Chordata</taxon>
        <taxon>Craniata</taxon>
        <taxon>Vertebrata</taxon>
        <taxon>Euteleostomi</taxon>
        <taxon>Actinopterygii</taxon>
        <taxon>Neopterygii</taxon>
        <taxon>Teleostei</taxon>
        <taxon>Neoteleostei</taxon>
        <taxon>Acanthomorphata</taxon>
        <taxon>Carangaria</taxon>
        <taxon>Pleuronectiformes</taxon>
        <taxon>Pleuronectoidei</taxon>
        <taxon>Soleidae</taxon>
        <taxon>Solea</taxon>
    </lineage>
</organism>
<gene>
    <name evidence="1" type="ORF">JOB18_006844</name>
</gene>
<proteinExistence type="predicted"/>
<comment type="caution">
    <text evidence="1">The sequence shown here is derived from an EMBL/GenBank/DDBJ whole genome shotgun (WGS) entry which is preliminary data.</text>
</comment>
<evidence type="ECO:0000313" key="2">
    <source>
        <dbReference type="Proteomes" id="UP000693946"/>
    </source>
</evidence>
<dbReference type="EMBL" id="JAGKHQ010000001">
    <property type="protein sequence ID" value="KAG7524093.1"/>
    <property type="molecule type" value="Genomic_DNA"/>
</dbReference>
<sequence>MRHHSHALLTHAFGNFSKTRLSFFRLLTHPQTWRKSGVGRGDGHVGSPACLNKRHALQNSFPLAERKLERASHRLPVHMMKEALTRCITGVLDFSEQTVPSVLYAVQSLWVKLTV</sequence>
<evidence type="ECO:0000313" key="1">
    <source>
        <dbReference type="EMBL" id="KAG7524093.1"/>
    </source>
</evidence>
<accession>A0AAV6T3N1</accession>
<reference evidence="1 2" key="1">
    <citation type="journal article" date="2021" name="Sci. Rep.">
        <title>Chromosome anchoring in Senegalese sole (Solea senegalensis) reveals sex-associated markers and genome rearrangements in flatfish.</title>
        <authorList>
            <person name="Guerrero-Cozar I."/>
            <person name="Gomez-Garrido J."/>
            <person name="Berbel C."/>
            <person name="Martinez-Blanch J.F."/>
            <person name="Alioto T."/>
            <person name="Claros M.G."/>
            <person name="Gagnaire P.A."/>
            <person name="Manchado M."/>
        </authorList>
    </citation>
    <scope>NUCLEOTIDE SEQUENCE [LARGE SCALE GENOMIC DNA]</scope>
    <source>
        <strain evidence="1">Sse05_10M</strain>
    </source>
</reference>
<dbReference type="AlphaFoldDB" id="A0AAV6T3N1"/>
<protein>
    <submittedName>
        <fullName evidence="1">Uncharacterized protein</fullName>
    </submittedName>
</protein>
<name>A0AAV6T3N1_SOLSE</name>
<dbReference type="Proteomes" id="UP000693946">
    <property type="component" value="Linkage Group LG1"/>
</dbReference>